<accession>A0A1I5BQL3</accession>
<dbReference type="AlphaFoldDB" id="A0A1I5BQL3"/>
<dbReference type="Gene3D" id="3.10.180.10">
    <property type="entry name" value="2,3-Dihydroxybiphenyl 1,2-Dioxygenase, domain 1"/>
    <property type="match status" value="1"/>
</dbReference>
<dbReference type="InterPro" id="IPR029068">
    <property type="entry name" value="Glyas_Bleomycin-R_OHBP_Dase"/>
</dbReference>
<feature type="domain" description="VOC" evidence="1">
    <location>
        <begin position="11"/>
        <end position="141"/>
    </location>
</feature>
<dbReference type="InterPro" id="IPR037523">
    <property type="entry name" value="VOC_core"/>
</dbReference>
<dbReference type="Proteomes" id="UP000183107">
    <property type="component" value="Unassembled WGS sequence"/>
</dbReference>
<dbReference type="EMBL" id="FOVJ01000003">
    <property type="protein sequence ID" value="SFN76939.1"/>
    <property type="molecule type" value="Genomic_DNA"/>
</dbReference>
<dbReference type="OrthoDB" id="9788468at2"/>
<dbReference type="PROSITE" id="PS51819">
    <property type="entry name" value="VOC"/>
    <property type="match status" value="1"/>
</dbReference>
<dbReference type="SUPFAM" id="SSF54593">
    <property type="entry name" value="Glyoxalase/Bleomycin resistance protein/Dihydroxybiphenyl dioxygenase"/>
    <property type="match status" value="1"/>
</dbReference>
<evidence type="ECO:0000259" key="1">
    <source>
        <dbReference type="PROSITE" id="PS51819"/>
    </source>
</evidence>
<dbReference type="Pfam" id="PF13669">
    <property type="entry name" value="Glyoxalase_4"/>
    <property type="match status" value="1"/>
</dbReference>
<sequence>MQFSMQAFALRFHHFGLASRRPEQTLNFLRGLGHEVIRQVYDPLQNVNLWLCPHASMPTVELVAPAQGPGPLDAILTTSSESIYHLCYETENLKASLEALKEGGFRVICVSSPKPAILFGNRQVSFYMVKDFGIIELLESS</sequence>
<gene>
    <name evidence="2" type="ORF">SAMN05216386_1775</name>
</gene>
<organism evidence="2 3">
    <name type="scientific">Nitrosospira briensis</name>
    <dbReference type="NCBI Taxonomy" id="35799"/>
    <lineage>
        <taxon>Bacteria</taxon>
        <taxon>Pseudomonadati</taxon>
        <taxon>Pseudomonadota</taxon>
        <taxon>Betaproteobacteria</taxon>
        <taxon>Nitrosomonadales</taxon>
        <taxon>Nitrosomonadaceae</taxon>
        <taxon>Nitrosospira</taxon>
    </lineage>
</organism>
<protein>
    <submittedName>
        <fullName evidence="2">Methylmalonyl-CoA epimerase</fullName>
    </submittedName>
</protein>
<name>A0A1I5BQL3_9PROT</name>
<dbReference type="STRING" id="1266925.GCA_000619905_01932"/>
<evidence type="ECO:0000313" key="2">
    <source>
        <dbReference type="EMBL" id="SFN76939.1"/>
    </source>
</evidence>
<reference evidence="3" key="1">
    <citation type="submission" date="2016-10" db="EMBL/GenBank/DDBJ databases">
        <authorList>
            <person name="Varghese N."/>
        </authorList>
    </citation>
    <scope>NUCLEOTIDE SEQUENCE [LARGE SCALE GENOMIC DNA]</scope>
    <source>
        <strain evidence="3">Nsp8</strain>
    </source>
</reference>
<evidence type="ECO:0000313" key="3">
    <source>
        <dbReference type="Proteomes" id="UP000183107"/>
    </source>
</evidence>
<proteinExistence type="predicted"/>
<keyword evidence="3" id="KW-1185">Reference proteome</keyword>